<proteinExistence type="predicted"/>
<dbReference type="AlphaFoldDB" id="X0TNG3"/>
<sequence length="81" mass="9612">YRDSIEIFQKLFNIYGDESHKIKIVKLGGKYDLDEIRIKFGKDAVIKKLRTARQLVVDDYFIGNKFINDKYTKTYSGNTKW</sequence>
<accession>X0TNG3</accession>
<feature type="non-terminal residue" evidence="1">
    <location>
        <position position="1"/>
    </location>
</feature>
<protein>
    <submittedName>
        <fullName evidence="1">Uncharacterized protein</fullName>
    </submittedName>
</protein>
<gene>
    <name evidence="1" type="ORF">S01H1_21474</name>
</gene>
<dbReference type="EMBL" id="BARS01011910">
    <property type="protein sequence ID" value="GAF95088.1"/>
    <property type="molecule type" value="Genomic_DNA"/>
</dbReference>
<reference evidence="1" key="1">
    <citation type="journal article" date="2014" name="Front. Microbiol.">
        <title>High frequency of phylogenetically diverse reductive dehalogenase-homologous genes in deep subseafloor sedimentary metagenomes.</title>
        <authorList>
            <person name="Kawai M."/>
            <person name="Futagami T."/>
            <person name="Toyoda A."/>
            <person name="Takaki Y."/>
            <person name="Nishi S."/>
            <person name="Hori S."/>
            <person name="Arai W."/>
            <person name="Tsubouchi T."/>
            <person name="Morono Y."/>
            <person name="Uchiyama I."/>
            <person name="Ito T."/>
            <person name="Fujiyama A."/>
            <person name="Inagaki F."/>
            <person name="Takami H."/>
        </authorList>
    </citation>
    <scope>NUCLEOTIDE SEQUENCE</scope>
    <source>
        <strain evidence="1">Expedition CK06-06</strain>
    </source>
</reference>
<comment type="caution">
    <text evidence="1">The sequence shown here is derived from an EMBL/GenBank/DDBJ whole genome shotgun (WGS) entry which is preliminary data.</text>
</comment>
<evidence type="ECO:0000313" key="1">
    <source>
        <dbReference type="EMBL" id="GAF95088.1"/>
    </source>
</evidence>
<organism evidence="1">
    <name type="scientific">marine sediment metagenome</name>
    <dbReference type="NCBI Taxonomy" id="412755"/>
    <lineage>
        <taxon>unclassified sequences</taxon>
        <taxon>metagenomes</taxon>
        <taxon>ecological metagenomes</taxon>
    </lineage>
</organism>
<name>X0TNG3_9ZZZZ</name>